<feature type="region of interest" description="Disordered" evidence="1">
    <location>
        <begin position="52"/>
        <end position="73"/>
    </location>
</feature>
<protein>
    <submittedName>
        <fullName evidence="2">Uncharacterized protein</fullName>
    </submittedName>
</protein>
<dbReference type="SUPFAM" id="SSF55729">
    <property type="entry name" value="Acyl-CoA N-acyltransferases (Nat)"/>
    <property type="match status" value="1"/>
</dbReference>
<dbReference type="InterPro" id="IPR016181">
    <property type="entry name" value="Acyl_CoA_acyltransferase"/>
</dbReference>
<accession>A0A1E1M243</accession>
<organism evidence="2 3">
    <name type="scientific">Rhynchosporium secalis</name>
    <name type="common">Barley scald fungus</name>
    <dbReference type="NCBI Taxonomy" id="38038"/>
    <lineage>
        <taxon>Eukaryota</taxon>
        <taxon>Fungi</taxon>
        <taxon>Dikarya</taxon>
        <taxon>Ascomycota</taxon>
        <taxon>Pezizomycotina</taxon>
        <taxon>Leotiomycetes</taxon>
        <taxon>Helotiales</taxon>
        <taxon>Ploettnerulaceae</taxon>
        <taxon>Rhynchosporium</taxon>
    </lineage>
</organism>
<keyword evidence="3" id="KW-1185">Reference proteome</keyword>
<evidence type="ECO:0000313" key="2">
    <source>
        <dbReference type="EMBL" id="CZT42625.1"/>
    </source>
</evidence>
<name>A0A1E1M243_RHYSE</name>
<dbReference type="Proteomes" id="UP000177625">
    <property type="component" value="Unassembled WGS sequence"/>
</dbReference>
<proteinExistence type="predicted"/>
<sequence>MGVQLLAAIRCDECHSRDRECWLHFQAGLDLISTPGTSCASFRVKLRNPPCSLSSSTRAPRVGGRGPRPRRLSGSLLTRVDGVSSQVLTAHSAPSRTQILGTLFMDAIDLSIPAEIASQGYLTAAHGESSATKVHQRSSVVDEDARGSGLGSKMLDKALSCADRRGFEEYHLWAFSGLDVANRLCGSNVFRIKDQVVRAFGKGGDKNLLVSHFVRARAGWGIE</sequence>
<dbReference type="Gene3D" id="3.40.630.30">
    <property type="match status" value="1"/>
</dbReference>
<gene>
    <name evidence="2" type="ORF">RSE6_02556</name>
</gene>
<dbReference type="AlphaFoldDB" id="A0A1E1M243"/>
<reference evidence="3" key="1">
    <citation type="submission" date="2016-03" db="EMBL/GenBank/DDBJ databases">
        <authorList>
            <person name="Guldener U."/>
        </authorList>
    </citation>
    <scope>NUCLEOTIDE SEQUENCE [LARGE SCALE GENOMIC DNA]</scope>
</reference>
<evidence type="ECO:0000313" key="3">
    <source>
        <dbReference type="Proteomes" id="UP000177625"/>
    </source>
</evidence>
<dbReference type="EMBL" id="FJVC01000102">
    <property type="protein sequence ID" value="CZT42625.1"/>
    <property type="molecule type" value="Genomic_DNA"/>
</dbReference>
<evidence type="ECO:0000256" key="1">
    <source>
        <dbReference type="SAM" id="MobiDB-lite"/>
    </source>
</evidence>
<dbReference type="CDD" id="cd04301">
    <property type="entry name" value="NAT_SF"/>
    <property type="match status" value="1"/>
</dbReference>